<evidence type="ECO:0000256" key="2">
    <source>
        <dbReference type="ARBA" id="ARBA00023125"/>
    </source>
</evidence>
<dbReference type="Proteomes" id="UP000663508">
    <property type="component" value="Chromosome"/>
</dbReference>
<dbReference type="Gene3D" id="1.10.10.10">
    <property type="entry name" value="Winged helix-like DNA-binding domain superfamily/Winged helix DNA-binding domain"/>
    <property type="match status" value="1"/>
</dbReference>
<reference evidence="5" key="1">
    <citation type="submission" date="2020-11" db="EMBL/GenBank/DDBJ databases">
        <title>Complete genome sequence of a novel pathogenic Methylobacterium strain isolated from rice in Vietnam.</title>
        <authorList>
            <person name="Lai K."/>
            <person name="Okazaki S."/>
            <person name="Higashi K."/>
            <person name="Mori H."/>
            <person name="Toyoda A."/>
            <person name="Kurokawa K."/>
        </authorList>
    </citation>
    <scope>NUCLEOTIDE SEQUENCE</scope>
    <source>
        <strain evidence="5">VL1</strain>
    </source>
</reference>
<evidence type="ECO:0000256" key="3">
    <source>
        <dbReference type="ARBA" id="ARBA00023163"/>
    </source>
</evidence>
<keyword evidence="3" id="KW-0804">Transcription</keyword>
<dbReference type="PANTHER" id="PTHR44688:SF16">
    <property type="entry name" value="DNA-BINDING TRANSCRIPTIONAL ACTIVATOR DEVR_DOSR"/>
    <property type="match status" value="1"/>
</dbReference>
<name>A0A8H8WQM1_9HYPH</name>
<organism evidence="5 6">
    <name type="scientific">Methylobacterium indicum</name>
    <dbReference type="NCBI Taxonomy" id="1775910"/>
    <lineage>
        <taxon>Bacteria</taxon>
        <taxon>Pseudomonadati</taxon>
        <taxon>Pseudomonadota</taxon>
        <taxon>Alphaproteobacteria</taxon>
        <taxon>Hyphomicrobiales</taxon>
        <taxon>Methylobacteriaceae</taxon>
        <taxon>Methylobacterium</taxon>
    </lineage>
</organism>
<evidence type="ECO:0000256" key="1">
    <source>
        <dbReference type="ARBA" id="ARBA00023015"/>
    </source>
</evidence>
<feature type="domain" description="HTH luxR-type" evidence="4">
    <location>
        <begin position="345"/>
        <end position="402"/>
    </location>
</feature>
<sequence>MIVRDGTGIPGCTERLCESGPVHAREQMIGRAGSVMTDTRLLACIDAIYDAGLDPEYWPTALGRVSEATASVGALLIPVYPREAIPLVVADTLAEASRDYAAGWSRYDSRVVACHRMDAPRPGLLITDAMLFTPEEMARDPFYQDFLRRHGLGFGAFRFIADGDGALTSVSILRGFGRGMFEADELRRVELVSGHLARALGVNARLAQAQRRAGDLEDAIEHLETGLILLDGLGRARFVNAAARHLLGDGLELGRDRRPTATRPAERPRLAALLAAAAMGRSSGPLLLARARGGPPLHLDAVPIRGRGPTADTLSAAAGTRHGIMLLLRDTAPSAPVGIAEQLRQLGLSPAQARVAELVGQGLAPSDVAETLGLGIATVRTHLKAINAVLGLARQGELVALVTRLSTWTRHGRPRSRGETIR</sequence>
<dbReference type="PANTHER" id="PTHR44688">
    <property type="entry name" value="DNA-BINDING TRANSCRIPTIONAL ACTIVATOR DEVR_DOSR"/>
    <property type="match status" value="1"/>
</dbReference>
<gene>
    <name evidence="5" type="ORF">mvi_10040</name>
</gene>
<evidence type="ECO:0000313" key="5">
    <source>
        <dbReference type="EMBL" id="BCM82543.1"/>
    </source>
</evidence>
<dbReference type="InterPro" id="IPR000792">
    <property type="entry name" value="Tscrpt_reg_LuxR_C"/>
</dbReference>
<keyword evidence="1" id="KW-0805">Transcription regulation</keyword>
<dbReference type="InterPro" id="IPR016032">
    <property type="entry name" value="Sig_transdc_resp-reg_C-effctor"/>
</dbReference>
<protein>
    <submittedName>
        <fullName evidence="5">Helix-turn-helix transcriptional regulator</fullName>
    </submittedName>
</protein>
<accession>A0A8H8WQM1</accession>
<dbReference type="GO" id="GO:0003677">
    <property type="term" value="F:DNA binding"/>
    <property type="evidence" value="ECO:0007669"/>
    <property type="project" value="UniProtKB-KW"/>
</dbReference>
<dbReference type="EMBL" id="AP024145">
    <property type="protein sequence ID" value="BCM82543.1"/>
    <property type="molecule type" value="Genomic_DNA"/>
</dbReference>
<dbReference type="AlphaFoldDB" id="A0A8H8WQM1"/>
<evidence type="ECO:0000259" key="4">
    <source>
        <dbReference type="SMART" id="SM00421"/>
    </source>
</evidence>
<dbReference type="SMART" id="SM00421">
    <property type="entry name" value="HTH_LUXR"/>
    <property type="match status" value="1"/>
</dbReference>
<proteinExistence type="predicted"/>
<dbReference type="GO" id="GO:0006355">
    <property type="term" value="P:regulation of DNA-templated transcription"/>
    <property type="evidence" value="ECO:0007669"/>
    <property type="project" value="InterPro"/>
</dbReference>
<keyword evidence="2" id="KW-0238">DNA-binding</keyword>
<dbReference type="SUPFAM" id="SSF46894">
    <property type="entry name" value="C-terminal effector domain of the bipartite response regulators"/>
    <property type="match status" value="1"/>
</dbReference>
<dbReference type="InterPro" id="IPR036388">
    <property type="entry name" value="WH-like_DNA-bd_sf"/>
</dbReference>
<dbReference type="KEGG" id="mind:mvi_10040"/>
<evidence type="ECO:0000313" key="6">
    <source>
        <dbReference type="Proteomes" id="UP000663508"/>
    </source>
</evidence>